<sequence>MNHHAARSEPNRNQNLPLRQVLIVAVLLIFAVASGCSRLRLPAIDPTGSCLFAPLPTTTELALPGSAGESCLCFNCLRGFGSCLTNPSFAFPTPAFPEPVEPPACATPNTGALGTAAGPKCSLLGKHCKDNEACVPSAPCNGSCQSGPPSILYGDEITNTNPRCLPDRGERGCILLTPQKIVAPVGGEVILLSGICGADGYLQMNQPLEWMLTPDSVGTFIQVGDDDPGLLHRMTVKKQRPEKHDPSYAHGLTSTKRMLITRGNLDRSDDVQLEKGQTWISISSPSEGTSRVTVLAPESECWDQRKATATIYWIDARWQFPGSQIVPAGTPVTLTTRVTRAEGSLPARGWKVRYEVQQPETATFAGTNGSSVAEAVVDENGNATVELLPIAGTSGTVTVDMQVIRPGGDSDNMPTMTLGRGQTFVTWSSPQLAVRAGAPSLASFDVPYEVVAKVSNPGDQPVNNVRVSVEFPPGTRAVSADSFAQVLPNGVLWEIGTIPAMMELDLFMNVTSQSPVQLTIQARGDGGLFDEDTVRVDVFRPSLSLTAQAEKERYEAGEEVTFNIDVKNTGDRPLTNVNLKAFGDPNMLHPERNTRELGNQLTDGPLQPGETWPTTITFIPTASGRRCVNFEATADGGQRAVSEACVTVINPIPEAPALTLSIESRDRVETGDIFVVRTYINNSGQTPIRDVRVMLQYDPQLQLLQATEGASEPRAGQTVIQWDVPVVNPGPIVNPNDRVVLEGQFRAMATNPQSIVRVEAVARDGTSASGEHVFAIVAGAPPALPPSGTAPPLLPPATTPPRIPGGPGELPATPDTGPVAPALPSGPAKSDRVQVEIFGRDNPVRVGQPIRYTLRVTNDSDQVDGEVSVRFNLPPGVAVERITQRRSPTGGEFDVKAGAIYLADIRSMRPNETVEYDIVMSSNQPQTFELNVESVSRRGPGGVDSVQTEVIP</sequence>
<dbReference type="InterPro" id="IPR013783">
    <property type="entry name" value="Ig-like_fold"/>
</dbReference>
<feature type="compositionally biased region" description="Pro residues" evidence="1">
    <location>
        <begin position="785"/>
        <end position="804"/>
    </location>
</feature>
<dbReference type="InterPro" id="IPR051172">
    <property type="entry name" value="Chlamydia_OmcB"/>
</dbReference>
<dbReference type="RefSeq" id="WP_345682117.1">
    <property type="nucleotide sequence ID" value="NZ_BAABRO010000001.1"/>
</dbReference>
<gene>
    <name evidence="4" type="ORF">Rcae01_00458</name>
</gene>
<feature type="transmembrane region" description="Helical" evidence="2">
    <location>
        <begin position="21"/>
        <end position="41"/>
    </location>
</feature>
<dbReference type="Pfam" id="PF01345">
    <property type="entry name" value="DUF11"/>
    <property type="match status" value="1"/>
</dbReference>
<accession>A0ABP9VII3</accession>
<dbReference type="NCBIfam" id="TIGR01451">
    <property type="entry name" value="B_ant_repeat"/>
    <property type="match status" value="1"/>
</dbReference>
<proteinExistence type="predicted"/>
<dbReference type="InterPro" id="IPR001434">
    <property type="entry name" value="OmcB-like_DUF11"/>
</dbReference>
<dbReference type="PANTHER" id="PTHR34819">
    <property type="entry name" value="LARGE CYSTEINE-RICH PERIPLASMIC PROTEIN OMCB"/>
    <property type="match status" value="1"/>
</dbReference>
<keyword evidence="2" id="KW-0472">Membrane</keyword>
<feature type="domain" description="DUF11" evidence="3">
    <location>
        <begin position="841"/>
        <end position="932"/>
    </location>
</feature>
<dbReference type="Gene3D" id="2.60.40.10">
    <property type="entry name" value="Immunoglobulins"/>
    <property type="match status" value="1"/>
</dbReference>
<dbReference type="PANTHER" id="PTHR34819:SF5">
    <property type="entry name" value="CONSERVED REPEAT DOMAIN PROTEIN"/>
    <property type="match status" value="1"/>
</dbReference>
<evidence type="ECO:0000256" key="1">
    <source>
        <dbReference type="SAM" id="MobiDB-lite"/>
    </source>
</evidence>
<dbReference type="EMBL" id="BAABRO010000001">
    <property type="protein sequence ID" value="GAA5505018.1"/>
    <property type="molecule type" value="Genomic_DNA"/>
</dbReference>
<reference evidence="4 5" key="1">
    <citation type="submission" date="2024-02" db="EMBL/GenBank/DDBJ databases">
        <title>Rhodopirellula caenicola NBRC 110016.</title>
        <authorList>
            <person name="Ichikawa N."/>
            <person name="Katano-Makiyama Y."/>
            <person name="Hidaka K."/>
        </authorList>
    </citation>
    <scope>NUCLEOTIDE SEQUENCE [LARGE SCALE GENOMIC DNA]</scope>
    <source>
        <strain evidence="4 5">NBRC 110016</strain>
    </source>
</reference>
<keyword evidence="5" id="KW-1185">Reference proteome</keyword>
<evidence type="ECO:0000313" key="4">
    <source>
        <dbReference type="EMBL" id="GAA5505018.1"/>
    </source>
</evidence>
<keyword evidence="2" id="KW-0812">Transmembrane</keyword>
<dbReference type="Proteomes" id="UP001416858">
    <property type="component" value="Unassembled WGS sequence"/>
</dbReference>
<evidence type="ECO:0000313" key="5">
    <source>
        <dbReference type="Proteomes" id="UP001416858"/>
    </source>
</evidence>
<dbReference type="InterPro" id="IPR047589">
    <property type="entry name" value="DUF11_rpt"/>
</dbReference>
<evidence type="ECO:0000256" key="2">
    <source>
        <dbReference type="SAM" id="Phobius"/>
    </source>
</evidence>
<comment type="caution">
    <text evidence="4">The sequence shown here is derived from an EMBL/GenBank/DDBJ whole genome shotgun (WGS) entry which is preliminary data.</text>
</comment>
<organism evidence="4 5">
    <name type="scientific">Novipirellula caenicola</name>
    <dbReference type="NCBI Taxonomy" id="1536901"/>
    <lineage>
        <taxon>Bacteria</taxon>
        <taxon>Pseudomonadati</taxon>
        <taxon>Planctomycetota</taxon>
        <taxon>Planctomycetia</taxon>
        <taxon>Pirellulales</taxon>
        <taxon>Pirellulaceae</taxon>
        <taxon>Novipirellula</taxon>
    </lineage>
</organism>
<evidence type="ECO:0000259" key="3">
    <source>
        <dbReference type="Pfam" id="PF01345"/>
    </source>
</evidence>
<name>A0ABP9VII3_9BACT</name>
<feature type="region of interest" description="Disordered" evidence="1">
    <location>
        <begin position="785"/>
        <end position="831"/>
    </location>
</feature>
<keyword evidence="2" id="KW-1133">Transmembrane helix</keyword>
<protein>
    <recommendedName>
        <fullName evidence="3">DUF11 domain-containing protein</fullName>
    </recommendedName>
</protein>